<evidence type="ECO:0000256" key="1">
    <source>
        <dbReference type="SAM" id="MobiDB-lite"/>
    </source>
</evidence>
<evidence type="ECO:0000313" key="3">
    <source>
        <dbReference type="Proteomes" id="UP000727857"/>
    </source>
</evidence>
<evidence type="ECO:0000313" key="2">
    <source>
        <dbReference type="EMBL" id="MBO8424644.1"/>
    </source>
</evidence>
<comment type="caution">
    <text evidence="2">The sequence shown here is derived from an EMBL/GenBank/DDBJ whole genome shotgun (WGS) entry which is preliminary data.</text>
</comment>
<dbReference type="Proteomes" id="UP000727857">
    <property type="component" value="Unassembled WGS sequence"/>
</dbReference>
<name>A0A940ID26_9FIRM</name>
<proteinExistence type="predicted"/>
<reference evidence="2" key="1">
    <citation type="submission" date="2020-10" db="EMBL/GenBank/DDBJ databases">
        <authorList>
            <person name="Gilroy R."/>
        </authorList>
    </citation>
    <scope>NUCLEOTIDE SEQUENCE</scope>
    <source>
        <strain evidence="2">517</strain>
    </source>
</reference>
<accession>A0A940ID26</accession>
<sequence>MNINEYIKRKSGKAHAPQMTPEEAVAKYAGMDEAELMSELFKAAEQGRASGELNNDVIDSFYTRLLPLLTPEQSERMRELINQLKR</sequence>
<dbReference type="EMBL" id="JADINF010000161">
    <property type="protein sequence ID" value="MBO8424644.1"/>
    <property type="molecule type" value="Genomic_DNA"/>
</dbReference>
<organism evidence="2 3">
    <name type="scientific">Candidatus Stercoripulliclostridium pullicola</name>
    <dbReference type="NCBI Taxonomy" id="2840953"/>
    <lineage>
        <taxon>Bacteria</taxon>
        <taxon>Bacillati</taxon>
        <taxon>Bacillota</taxon>
        <taxon>Clostridia</taxon>
        <taxon>Eubacteriales</taxon>
        <taxon>Candidatus Stercoripulliclostridium</taxon>
    </lineage>
</organism>
<protein>
    <submittedName>
        <fullName evidence="2">Uncharacterized protein</fullName>
    </submittedName>
</protein>
<reference evidence="2" key="2">
    <citation type="journal article" date="2021" name="PeerJ">
        <title>Extensive microbial diversity within the chicken gut microbiome revealed by metagenomics and culture.</title>
        <authorList>
            <person name="Gilroy R."/>
            <person name="Ravi A."/>
            <person name="Getino M."/>
            <person name="Pursley I."/>
            <person name="Horton D.L."/>
            <person name="Alikhan N.F."/>
            <person name="Baker D."/>
            <person name="Gharbi K."/>
            <person name="Hall N."/>
            <person name="Watson M."/>
            <person name="Adriaenssens E.M."/>
            <person name="Foster-Nyarko E."/>
            <person name="Jarju S."/>
            <person name="Secka A."/>
            <person name="Antonio M."/>
            <person name="Oren A."/>
            <person name="Chaudhuri R.R."/>
            <person name="La Ragione R."/>
            <person name="Hildebrand F."/>
            <person name="Pallen M.J."/>
        </authorList>
    </citation>
    <scope>NUCLEOTIDE SEQUENCE</scope>
    <source>
        <strain evidence="2">517</strain>
    </source>
</reference>
<dbReference type="AlphaFoldDB" id="A0A940ID26"/>
<gene>
    <name evidence="2" type="ORF">IAB16_06450</name>
</gene>
<feature type="region of interest" description="Disordered" evidence="1">
    <location>
        <begin position="1"/>
        <end position="20"/>
    </location>
</feature>